<keyword evidence="2" id="KW-1185">Reference proteome</keyword>
<dbReference type="EMBL" id="BGZK01000597">
    <property type="protein sequence ID" value="GBP52217.1"/>
    <property type="molecule type" value="Genomic_DNA"/>
</dbReference>
<accession>A0A4C1WQ34</accession>
<evidence type="ECO:0000313" key="2">
    <source>
        <dbReference type="Proteomes" id="UP000299102"/>
    </source>
</evidence>
<evidence type="ECO:0000313" key="1">
    <source>
        <dbReference type="EMBL" id="GBP52217.1"/>
    </source>
</evidence>
<sequence length="112" mass="12368">MDTPNVEIFCNGRSLFTSKNANTYDRRFRKVSIEMPTDTSEGVEDNLVGRLPRRMRRALICAGGGPAAGDNAKPRAEAALSLSVDGLKRSGKFVCDVRYATAVRNLMERLFV</sequence>
<dbReference type="AlphaFoldDB" id="A0A4C1WQ34"/>
<dbReference type="Proteomes" id="UP000299102">
    <property type="component" value="Unassembled WGS sequence"/>
</dbReference>
<gene>
    <name evidence="1" type="ORF">EVAR_87602_1</name>
</gene>
<protein>
    <submittedName>
        <fullName evidence="1">Uncharacterized protein</fullName>
    </submittedName>
</protein>
<organism evidence="1 2">
    <name type="scientific">Eumeta variegata</name>
    <name type="common">Bagworm moth</name>
    <name type="synonym">Eumeta japonica</name>
    <dbReference type="NCBI Taxonomy" id="151549"/>
    <lineage>
        <taxon>Eukaryota</taxon>
        <taxon>Metazoa</taxon>
        <taxon>Ecdysozoa</taxon>
        <taxon>Arthropoda</taxon>
        <taxon>Hexapoda</taxon>
        <taxon>Insecta</taxon>
        <taxon>Pterygota</taxon>
        <taxon>Neoptera</taxon>
        <taxon>Endopterygota</taxon>
        <taxon>Lepidoptera</taxon>
        <taxon>Glossata</taxon>
        <taxon>Ditrysia</taxon>
        <taxon>Tineoidea</taxon>
        <taxon>Psychidae</taxon>
        <taxon>Oiketicinae</taxon>
        <taxon>Eumeta</taxon>
    </lineage>
</organism>
<proteinExistence type="predicted"/>
<comment type="caution">
    <text evidence="1">The sequence shown here is derived from an EMBL/GenBank/DDBJ whole genome shotgun (WGS) entry which is preliminary data.</text>
</comment>
<reference evidence="1 2" key="1">
    <citation type="journal article" date="2019" name="Commun. Biol.">
        <title>The bagworm genome reveals a unique fibroin gene that provides high tensile strength.</title>
        <authorList>
            <person name="Kono N."/>
            <person name="Nakamura H."/>
            <person name="Ohtoshi R."/>
            <person name="Tomita M."/>
            <person name="Numata K."/>
            <person name="Arakawa K."/>
        </authorList>
    </citation>
    <scope>NUCLEOTIDE SEQUENCE [LARGE SCALE GENOMIC DNA]</scope>
</reference>
<name>A0A4C1WQ34_EUMVA</name>